<dbReference type="Gene3D" id="3.30.300.90">
    <property type="entry name" value="BolA-like"/>
    <property type="match status" value="1"/>
</dbReference>
<evidence type="ECO:0000256" key="2">
    <source>
        <dbReference type="RuleBase" id="RU003860"/>
    </source>
</evidence>
<sequence length="83" mass="8920">MTAEQIAALIKEHMPEADPVRVEGDDGVHFSALVVSGAFSGLRPVQRHQRVYAALGERMGGEIHALALETLTPEEWAARCPAG</sequence>
<evidence type="ECO:0000313" key="4">
    <source>
        <dbReference type="Proteomes" id="UP000297890"/>
    </source>
</evidence>
<accession>A0A4Z0FA69</accession>
<protein>
    <submittedName>
        <fullName evidence="3">BolA/IbaG family iron-sulfur metabolism protein</fullName>
    </submittedName>
</protein>
<dbReference type="OrthoDB" id="9812890at2"/>
<dbReference type="RefSeq" id="WP_135281330.1">
    <property type="nucleotide sequence ID" value="NZ_SRIO01000005.1"/>
</dbReference>
<evidence type="ECO:0000256" key="1">
    <source>
        <dbReference type="ARBA" id="ARBA00005578"/>
    </source>
</evidence>
<keyword evidence="4" id="KW-1185">Reference proteome</keyword>
<proteinExistence type="inferred from homology"/>
<comment type="similarity">
    <text evidence="1 2">Belongs to the BolA/IbaG family.</text>
</comment>
<dbReference type="InterPro" id="IPR050961">
    <property type="entry name" value="BolA/IbaG_stress_morph_reg"/>
</dbReference>
<evidence type="ECO:0000313" key="3">
    <source>
        <dbReference type="EMBL" id="TFZ83030.1"/>
    </source>
</evidence>
<gene>
    <name evidence="3" type="ORF">E4680_05165</name>
</gene>
<organism evidence="3 4">
    <name type="scientific">Candidatus Macondimonas diazotrophica</name>
    <dbReference type="NCBI Taxonomy" id="2305248"/>
    <lineage>
        <taxon>Bacteria</taxon>
        <taxon>Pseudomonadati</taxon>
        <taxon>Pseudomonadota</taxon>
        <taxon>Gammaproteobacteria</taxon>
        <taxon>Chromatiales</taxon>
        <taxon>Ectothiorhodospiraceae</taxon>
        <taxon>Candidatus Macondimonas</taxon>
    </lineage>
</organism>
<dbReference type="Pfam" id="PF01722">
    <property type="entry name" value="BolA"/>
    <property type="match status" value="1"/>
</dbReference>
<dbReference type="PIRSF" id="PIRSF003113">
    <property type="entry name" value="BolA"/>
    <property type="match status" value="1"/>
</dbReference>
<dbReference type="Proteomes" id="UP000297890">
    <property type="component" value="Unassembled WGS sequence"/>
</dbReference>
<dbReference type="GO" id="GO:0006351">
    <property type="term" value="P:DNA-templated transcription"/>
    <property type="evidence" value="ECO:0007669"/>
    <property type="project" value="TreeGrafter"/>
</dbReference>
<reference evidence="3 4" key="1">
    <citation type="journal article" date="2019" name="ISME J.">
        <title>Candidatus Macondimonas diazotrophica, a novel gammaproteobacterial genus dominating crude-oil-contaminated coastal sediments.</title>
        <authorList>
            <person name="Karthikeyan S."/>
            <person name="Konstantinidis K."/>
        </authorList>
    </citation>
    <scope>NUCLEOTIDE SEQUENCE [LARGE SCALE GENOMIC DNA]</scope>
    <source>
        <strain evidence="3 4">KTK01</strain>
    </source>
</reference>
<dbReference type="PANTHER" id="PTHR46229:SF2">
    <property type="entry name" value="BOLA-LIKE PROTEIN 1"/>
    <property type="match status" value="1"/>
</dbReference>
<dbReference type="InterPro" id="IPR036065">
    <property type="entry name" value="BolA-like_sf"/>
</dbReference>
<dbReference type="GO" id="GO:0005829">
    <property type="term" value="C:cytosol"/>
    <property type="evidence" value="ECO:0007669"/>
    <property type="project" value="TreeGrafter"/>
</dbReference>
<dbReference type="InterPro" id="IPR002634">
    <property type="entry name" value="BolA"/>
</dbReference>
<dbReference type="EMBL" id="SRIO01000005">
    <property type="protein sequence ID" value="TFZ83030.1"/>
    <property type="molecule type" value="Genomic_DNA"/>
</dbReference>
<dbReference type="SUPFAM" id="SSF82657">
    <property type="entry name" value="BolA-like"/>
    <property type="match status" value="1"/>
</dbReference>
<name>A0A4Z0FA69_9GAMM</name>
<dbReference type="AlphaFoldDB" id="A0A4Z0FA69"/>
<dbReference type="PANTHER" id="PTHR46229">
    <property type="entry name" value="BOLA TRANSCRIPTION REGULATOR"/>
    <property type="match status" value="1"/>
</dbReference>
<comment type="caution">
    <text evidence="3">The sequence shown here is derived from an EMBL/GenBank/DDBJ whole genome shotgun (WGS) entry which is preliminary data.</text>
</comment>